<dbReference type="InterPro" id="IPR050524">
    <property type="entry name" value="APC_YAT"/>
</dbReference>
<gene>
    <name evidence="10" type="ORF">E0L32_009100</name>
</gene>
<feature type="transmembrane region" description="Helical" evidence="8">
    <location>
        <begin position="90"/>
        <end position="112"/>
    </location>
</feature>
<dbReference type="OrthoDB" id="10062876at2759"/>
<feature type="transmembrane region" description="Helical" evidence="8">
    <location>
        <begin position="422"/>
        <end position="446"/>
    </location>
</feature>
<keyword evidence="3 8" id="KW-0812">Transmembrane</keyword>
<dbReference type="GeneID" id="41976547"/>
<comment type="caution">
    <text evidence="10">The sequence shown here is derived from an EMBL/GenBank/DDBJ whole genome shotgun (WGS) entry which is preliminary data.</text>
</comment>
<evidence type="ECO:0000256" key="2">
    <source>
        <dbReference type="ARBA" id="ARBA00022448"/>
    </source>
</evidence>
<dbReference type="Gene3D" id="1.20.1740.10">
    <property type="entry name" value="Amino acid/polyamine transporter I"/>
    <property type="match status" value="1"/>
</dbReference>
<organism evidence="10 11">
    <name type="scientific">Thyridium curvatum</name>
    <dbReference type="NCBI Taxonomy" id="1093900"/>
    <lineage>
        <taxon>Eukaryota</taxon>
        <taxon>Fungi</taxon>
        <taxon>Dikarya</taxon>
        <taxon>Ascomycota</taxon>
        <taxon>Pezizomycotina</taxon>
        <taxon>Sordariomycetes</taxon>
        <taxon>Sordariomycetidae</taxon>
        <taxon>Thyridiales</taxon>
        <taxon>Thyridiaceae</taxon>
        <taxon>Thyridium</taxon>
    </lineage>
</organism>
<dbReference type="GO" id="GO:0016020">
    <property type="term" value="C:membrane"/>
    <property type="evidence" value="ECO:0007669"/>
    <property type="project" value="UniProtKB-SubCell"/>
</dbReference>
<keyword evidence="11" id="KW-1185">Reference proteome</keyword>
<dbReference type="STRING" id="1093900.A0A507AXW2"/>
<dbReference type="InterPro" id="IPR004840">
    <property type="entry name" value="Amino_acid_permease_CS"/>
</dbReference>
<evidence type="ECO:0000256" key="1">
    <source>
        <dbReference type="ARBA" id="ARBA00004141"/>
    </source>
</evidence>
<feature type="transmembrane region" description="Helical" evidence="8">
    <location>
        <begin position="506"/>
        <end position="525"/>
    </location>
</feature>
<dbReference type="PANTHER" id="PTHR43341:SF15">
    <property type="entry name" value="GENERAL AMINO ACID PERMEASE AGP2"/>
    <property type="match status" value="1"/>
</dbReference>
<evidence type="ECO:0000259" key="9">
    <source>
        <dbReference type="Pfam" id="PF00324"/>
    </source>
</evidence>
<feature type="transmembrane region" description="Helical" evidence="8">
    <location>
        <begin position="388"/>
        <end position="410"/>
    </location>
</feature>
<reference evidence="10 11" key="1">
    <citation type="submission" date="2019-06" db="EMBL/GenBank/DDBJ databases">
        <title>Draft genome sequence of the filamentous fungus Phialemoniopsis curvata isolated from diesel fuel.</title>
        <authorList>
            <person name="Varaljay V.A."/>
            <person name="Lyon W.J."/>
            <person name="Crouch A.L."/>
            <person name="Drake C.E."/>
            <person name="Hollomon J.M."/>
            <person name="Nadeau L.J."/>
            <person name="Nunn H.S."/>
            <person name="Stevenson B.S."/>
            <person name="Bojanowski C.L."/>
            <person name="Crookes-Goodson W.J."/>
        </authorList>
    </citation>
    <scope>NUCLEOTIDE SEQUENCE [LARGE SCALE GENOMIC DNA]</scope>
    <source>
        <strain evidence="10 11">D216</strain>
    </source>
</reference>
<dbReference type="RefSeq" id="XP_030991472.1">
    <property type="nucleotide sequence ID" value="XM_031144028.1"/>
</dbReference>
<feature type="transmembrane region" description="Helical" evidence="8">
    <location>
        <begin position="133"/>
        <end position="160"/>
    </location>
</feature>
<proteinExistence type="predicted"/>
<keyword evidence="2" id="KW-0813">Transport</keyword>
<evidence type="ECO:0000256" key="8">
    <source>
        <dbReference type="SAM" id="Phobius"/>
    </source>
</evidence>
<evidence type="ECO:0000313" key="11">
    <source>
        <dbReference type="Proteomes" id="UP000319257"/>
    </source>
</evidence>
<dbReference type="FunCoup" id="A0A507AXW2">
    <property type="interactions" value="133"/>
</dbReference>
<feature type="transmembrane region" description="Helical" evidence="8">
    <location>
        <begin position="250"/>
        <end position="270"/>
    </location>
</feature>
<dbReference type="AlphaFoldDB" id="A0A507AXW2"/>
<feature type="transmembrane region" description="Helical" evidence="8">
    <location>
        <begin position="199"/>
        <end position="220"/>
    </location>
</feature>
<feature type="transmembrane region" description="Helical" evidence="8">
    <location>
        <begin position="291"/>
        <end position="312"/>
    </location>
</feature>
<dbReference type="PANTHER" id="PTHR43341">
    <property type="entry name" value="AMINO ACID PERMEASE"/>
    <property type="match status" value="1"/>
</dbReference>
<evidence type="ECO:0000256" key="5">
    <source>
        <dbReference type="ARBA" id="ARBA00022989"/>
    </source>
</evidence>
<dbReference type="Pfam" id="PF00324">
    <property type="entry name" value="AA_permease"/>
    <property type="match status" value="1"/>
</dbReference>
<feature type="domain" description="Amino acid permease/ SLC12A" evidence="9">
    <location>
        <begin position="60"/>
        <end position="532"/>
    </location>
</feature>
<sequence>MALSSGNDIERSSSKSSVSPSPRNDEEKVTPAGSLIGDREGSMTTIGKSDWTHRNLKPRHIQLIGIGGTIATALFIQIGNGLMAGGPASLFLAFVIWCTFILATTVSMAEMVSHLPISSPFIRFAGRYVDEALGFAAGWNFWIYEVALATFEVTACNVIIHFWSDVVPAGAMIAIVIILYALINLLAVEYYGETEFWAALGKMMLITGLIIFTFIVMLGGNPQHDRFGFRYWQNPGAFNEKFTTGDLGRFQGFLGALIVAAFTIAGPDYVSMAAGEAENPRVSMPRAYSTVFYRLAVFFVFGSLAVGILVPYNDPELKAALGEGKAGAAASPFVVAMNRLGIPVLPHIVNALMLSSAFSAGNSYVYCSSRSLYGMALEGKAPKIFTKVTKGGVPVYSVLFCLSITLLSFLQTNNNAAVVLNWFVSLVTASQLINFLVMCVTYIGFYRAWKAQGRTRDPKTDRGRLPFIGWWQPWTAIYGAIGTFWMTFMSGYEVFLPGQWKVTNFLFSYLAVMIFPVLYLVWKLIHRTKLHKPHEVNLDGEIAEILEYEKHYVPEEPKNKFIKAFNWVFS</sequence>
<protein>
    <recommendedName>
        <fullName evidence="9">Amino acid permease/ SLC12A domain-containing protein</fullName>
    </recommendedName>
</protein>
<dbReference type="GO" id="GO:0015171">
    <property type="term" value="F:amino acid transmembrane transporter activity"/>
    <property type="evidence" value="ECO:0007669"/>
    <property type="project" value="TreeGrafter"/>
</dbReference>
<keyword evidence="4" id="KW-0029">Amino-acid transport</keyword>
<keyword evidence="5 8" id="KW-1133">Transmembrane helix</keyword>
<dbReference type="PROSITE" id="PS00218">
    <property type="entry name" value="AMINO_ACID_PERMEASE_1"/>
    <property type="match status" value="1"/>
</dbReference>
<dbReference type="PIRSF" id="PIRSF006060">
    <property type="entry name" value="AA_transporter"/>
    <property type="match status" value="1"/>
</dbReference>
<evidence type="ECO:0000256" key="4">
    <source>
        <dbReference type="ARBA" id="ARBA00022970"/>
    </source>
</evidence>
<keyword evidence="6 8" id="KW-0472">Membrane</keyword>
<dbReference type="InterPro" id="IPR004841">
    <property type="entry name" value="AA-permease/SLC12A_dom"/>
</dbReference>
<feature type="region of interest" description="Disordered" evidence="7">
    <location>
        <begin position="1"/>
        <end position="50"/>
    </location>
</feature>
<dbReference type="InParanoid" id="A0A507AXW2"/>
<evidence type="ECO:0000313" key="10">
    <source>
        <dbReference type="EMBL" id="TPX09761.1"/>
    </source>
</evidence>
<dbReference type="Proteomes" id="UP000319257">
    <property type="component" value="Unassembled WGS sequence"/>
</dbReference>
<dbReference type="EMBL" id="SKBQ01000063">
    <property type="protein sequence ID" value="TPX09761.1"/>
    <property type="molecule type" value="Genomic_DNA"/>
</dbReference>
<evidence type="ECO:0000256" key="3">
    <source>
        <dbReference type="ARBA" id="ARBA00022692"/>
    </source>
</evidence>
<evidence type="ECO:0000256" key="7">
    <source>
        <dbReference type="SAM" id="MobiDB-lite"/>
    </source>
</evidence>
<comment type="subcellular location">
    <subcellularLocation>
        <location evidence="1">Membrane</location>
        <topology evidence="1">Multi-pass membrane protein</topology>
    </subcellularLocation>
</comment>
<name>A0A507AXW2_9PEZI</name>
<dbReference type="FunFam" id="1.20.1740.10:FF:000006">
    <property type="entry name" value="General amino acid permease"/>
    <property type="match status" value="1"/>
</dbReference>
<feature type="transmembrane region" description="Helical" evidence="8">
    <location>
        <begin position="63"/>
        <end position="84"/>
    </location>
</feature>
<evidence type="ECO:0000256" key="6">
    <source>
        <dbReference type="ARBA" id="ARBA00023136"/>
    </source>
</evidence>
<feature type="transmembrane region" description="Helical" evidence="8">
    <location>
        <begin position="166"/>
        <end position="187"/>
    </location>
</feature>
<accession>A0A507AXW2</accession>
<feature type="transmembrane region" description="Helical" evidence="8">
    <location>
        <begin position="467"/>
        <end position="486"/>
    </location>
</feature>